<keyword evidence="2" id="KW-1185">Reference proteome</keyword>
<reference evidence="1 2" key="1">
    <citation type="submission" date="2017-03" db="EMBL/GenBank/DDBJ databases">
        <title>Genome sequence of Clostridium thermoalcaliphilum DSM 7309.</title>
        <authorList>
            <person name="Poehlein A."/>
            <person name="Daniel R."/>
        </authorList>
    </citation>
    <scope>NUCLEOTIDE SEQUENCE [LARGE SCALE GENOMIC DNA]</scope>
    <source>
        <strain evidence="1 2">DSM 7309</strain>
    </source>
</reference>
<organism evidence="1 2">
    <name type="scientific">Alkalithermobacter paradoxus</name>
    <dbReference type="NCBI Taxonomy" id="29349"/>
    <lineage>
        <taxon>Bacteria</taxon>
        <taxon>Bacillati</taxon>
        <taxon>Bacillota</taxon>
        <taxon>Clostridia</taxon>
        <taxon>Peptostreptococcales</taxon>
        <taxon>Tepidibacteraceae</taxon>
        <taxon>Alkalithermobacter</taxon>
    </lineage>
</organism>
<evidence type="ECO:0000313" key="2">
    <source>
        <dbReference type="Proteomes" id="UP000190140"/>
    </source>
</evidence>
<evidence type="ECO:0000313" key="1">
    <source>
        <dbReference type="EMBL" id="OPJ57008.1"/>
    </source>
</evidence>
<comment type="caution">
    <text evidence="1">The sequence shown here is derived from an EMBL/GenBank/DDBJ whole genome shotgun (WGS) entry which is preliminary data.</text>
</comment>
<dbReference type="STRING" id="29349.CLOTH_02900"/>
<dbReference type="RefSeq" id="WP_079410493.1">
    <property type="nucleotide sequence ID" value="NZ_MZGW01000001.1"/>
</dbReference>
<dbReference type="AlphaFoldDB" id="A0A1V4IAH3"/>
<name>A0A1V4IAH3_9FIRM</name>
<dbReference type="Proteomes" id="UP000190140">
    <property type="component" value="Unassembled WGS sequence"/>
</dbReference>
<sequence length="129" mass="15437">MKRNDKDHNVNTNKSLGVENARRVEDLINIVDKYTRTERHLEQHSDIASPEQIRHAQEIQRERKEQMENLKNIIAYGEHANADTPLENLKKNYEYTQGYLEHNADHLDSETIEKIKEKQQHRKDQMKFM</sequence>
<accession>A0A1V4IAH3</accession>
<dbReference type="EMBL" id="MZGW01000001">
    <property type="protein sequence ID" value="OPJ57008.1"/>
    <property type="molecule type" value="Genomic_DNA"/>
</dbReference>
<gene>
    <name evidence="1" type="ORF">CLOTH_02900</name>
</gene>
<proteinExistence type="predicted"/>
<protein>
    <submittedName>
        <fullName evidence="1">Uncharacterized protein</fullName>
    </submittedName>
</protein>